<dbReference type="PANTHER" id="PTHR30213:SF1">
    <property type="entry name" value="INNER MEMBRANE PROTEIN YHJD"/>
    <property type="match status" value="1"/>
</dbReference>
<comment type="caution">
    <text evidence="7">The sequence shown here is derived from an EMBL/GenBank/DDBJ whole genome shotgun (WGS) entry which is preliminary data.</text>
</comment>
<dbReference type="Proteomes" id="UP001597106">
    <property type="component" value="Unassembled WGS sequence"/>
</dbReference>
<protein>
    <submittedName>
        <fullName evidence="7">YihY/virulence factor BrkB family protein</fullName>
    </submittedName>
</protein>
<gene>
    <name evidence="7" type="ORF">ACFQ1T_11605</name>
</gene>
<dbReference type="EMBL" id="JBHTJW010000002">
    <property type="protein sequence ID" value="MFD0930423.1"/>
    <property type="molecule type" value="Genomic_DNA"/>
</dbReference>
<keyword evidence="8" id="KW-1185">Reference proteome</keyword>
<evidence type="ECO:0000313" key="7">
    <source>
        <dbReference type="EMBL" id="MFD0930423.1"/>
    </source>
</evidence>
<dbReference type="NCBIfam" id="TIGR00765">
    <property type="entry name" value="yihY_not_rbn"/>
    <property type="match status" value="1"/>
</dbReference>
<keyword evidence="4 6" id="KW-1133">Transmembrane helix</keyword>
<organism evidence="7 8">
    <name type="scientific">Methylophilus glucosoxydans</name>
    <dbReference type="NCBI Taxonomy" id="752553"/>
    <lineage>
        <taxon>Bacteria</taxon>
        <taxon>Pseudomonadati</taxon>
        <taxon>Pseudomonadota</taxon>
        <taxon>Betaproteobacteria</taxon>
        <taxon>Nitrosomonadales</taxon>
        <taxon>Methylophilaceae</taxon>
        <taxon>Methylophilus</taxon>
    </lineage>
</organism>
<evidence type="ECO:0000256" key="6">
    <source>
        <dbReference type="SAM" id="Phobius"/>
    </source>
</evidence>
<keyword evidence="5 6" id="KW-0472">Membrane</keyword>
<dbReference type="PANTHER" id="PTHR30213">
    <property type="entry name" value="INNER MEMBRANE PROTEIN YHJD"/>
    <property type="match status" value="1"/>
</dbReference>
<name>A0ABW3GJ28_9PROT</name>
<dbReference type="RefSeq" id="WP_379076787.1">
    <property type="nucleotide sequence ID" value="NZ_JBHTJW010000002.1"/>
</dbReference>
<evidence type="ECO:0000256" key="4">
    <source>
        <dbReference type="ARBA" id="ARBA00022989"/>
    </source>
</evidence>
<reference evidence="8" key="1">
    <citation type="journal article" date="2019" name="Int. J. Syst. Evol. Microbiol.">
        <title>The Global Catalogue of Microorganisms (GCM) 10K type strain sequencing project: providing services to taxonomists for standard genome sequencing and annotation.</title>
        <authorList>
            <consortium name="The Broad Institute Genomics Platform"/>
            <consortium name="The Broad Institute Genome Sequencing Center for Infectious Disease"/>
            <person name="Wu L."/>
            <person name="Ma J."/>
        </authorList>
    </citation>
    <scope>NUCLEOTIDE SEQUENCE [LARGE SCALE GENOMIC DNA]</scope>
    <source>
        <strain evidence="8">CCUG 59685</strain>
    </source>
</reference>
<evidence type="ECO:0000313" key="8">
    <source>
        <dbReference type="Proteomes" id="UP001597106"/>
    </source>
</evidence>
<feature type="transmembrane region" description="Helical" evidence="6">
    <location>
        <begin position="131"/>
        <end position="161"/>
    </location>
</feature>
<feature type="transmembrane region" description="Helical" evidence="6">
    <location>
        <begin position="173"/>
        <end position="197"/>
    </location>
</feature>
<proteinExistence type="predicted"/>
<evidence type="ECO:0000256" key="1">
    <source>
        <dbReference type="ARBA" id="ARBA00004651"/>
    </source>
</evidence>
<dbReference type="Pfam" id="PF03631">
    <property type="entry name" value="Virul_fac_BrkB"/>
    <property type="match status" value="1"/>
</dbReference>
<accession>A0ABW3GJ28</accession>
<feature type="transmembrane region" description="Helical" evidence="6">
    <location>
        <begin position="238"/>
        <end position="256"/>
    </location>
</feature>
<dbReference type="PIRSF" id="PIRSF035875">
    <property type="entry name" value="RNase_BN"/>
    <property type="match status" value="1"/>
</dbReference>
<dbReference type="InterPro" id="IPR017039">
    <property type="entry name" value="Virul_fac_BrkB"/>
</dbReference>
<keyword evidence="3 6" id="KW-0812">Transmembrane</keyword>
<evidence type="ECO:0000256" key="3">
    <source>
        <dbReference type="ARBA" id="ARBA00022692"/>
    </source>
</evidence>
<evidence type="ECO:0000256" key="5">
    <source>
        <dbReference type="ARBA" id="ARBA00023136"/>
    </source>
</evidence>
<sequence length="284" mass="30857">MKQVWLLVKTAFVGWRDDYAQSMGAALAYYTLFSIAPLLLIVISIAGLIFGQEAARGEIIGQLNSLMGQRGAVAIQTLLESVSRPSEGIAATAIGVVLLLVGATSVFGELQDSLDRIWKAPMREGSGLWHLLRVRLLSFGMILGIGFLLMVSLVFSAGLAAISKWWSPVFSGWILIAGILNTVFSFALTTGMFAMIYKTMPRAQIQWDEVWIGAIITAVLFTIGKWLIGIYIGNSAFSSAYGAAGSILVLLIWVYYSAQIFLMGAELTRAYSHVMGTAKRIDVD</sequence>
<feature type="transmembrane region" description="Helical" evidence="6">
    <location>
        <begin position="209"/>
        <end position="232"/>
    </location>
</feature>
<comment type="subcellular location">
    <subcellularLocation>
        <location evidence="1">Cell membrane</location>
        <topology evidence="1">Multi-pass membrane protein</topology>
    </subcellularLocation>
</comment>
<keyword evidence="2" id="KW-1003">Cell membrane</keyword>
<feature type="transmembrane region" description="Helical" evidence="6">
    <location>
        <begin position="27"/>
        <end position="50"/>
    </location>
</feature>
<evidence type="ECO:0000256" key="2">
    <source>
        <dbReference type="ARBA" id="ARBA00022475"/>
    </source>
</evidence>
<feature type="transmembrane region" description="Helical" evidence="6">
    <location>
        <begin position="88"/>
        <end position="110"/>
    </location>
</feature>